<evidence type="ECO:0000256" key="6">
    <source>
        <dbReference type="ARBA" id="ARBA00022692"/>
    </source>
</evidence>
<evidence type="ECO:0000256" key="3">
    <source>
        <dbReference type="ARBA" id="ARBA00015316"/>
    </source>
</evidence>
<gene>
    <name evidence="13" type="ORF">B0A52_03989</name>
</gene>
<dbReference type="Gene3D" id="3.30.2380.10">
    <property type="entry name" value="CGI121/TPRKB"/>
    <property type="match status" value="1"/>
</dbReference>
<evidence type="ECO:0000256" key="12">
    <source>
        <dbReference type="SAM" id="Phobius"/>
    </source>
</evidence>
<evidence type="ECO:0000256" key="9">
    <source>
        <dbReference type="ARBA" id="ARBA00025043"/>
    </source>
</evidence>
<feature type="transmembrane region" description="Helical" evidence="12">
    <location>
        <begin position="455"/>
        <end position="474"/>
    </location>
</feature>
<dbReference type="InterPro" id="IPR013926">
    <property type="entry name" value="CGI121/TPRKB"/>
</dbReference>
<keyword evidence="10" id="KW-0539">Nucleus</keyword>
<feature type="transmembrane region" description="Helical" evidence="12">
    <location>
        <begin position="131"/>
        <end position="155"/>
    </location>
</feature>
<evidence type="ECO:0000256" key="4">
    <source>
        <dbReference type="ARBA" id="ARBA00016009"/>
    </source>
</evidence>
<feature type="transmembrane region" description="Helical" evidence="12">
    <location>
        <begin position="82"/>
        <end position="100"/>
    </location>
</feature>
<evidence type="ECO:0000256" key="2">
    <source>
        <dbReference type="ARBA" id="ARBA00005546"/>
    </source>
</evidence>
<dbReference type="EMBL" id="NAJM01000011">
    <property type="protein sequence ID" value="RVX72593.1"/>
    <property type="molecule type" value="Genomic_DNA"/>
</dbReference>
<keyword evidence="6 12" id="KW-0812">Transmembrane</keyword>
<reference evidence="13 14" key="1">
    <citation type="submission" date="2017-03" db="EMBL/GenBank/DDBJ databases">
        <title>Genomes of endolithic fungi from Antarctica.</title>
        <authorList>
            <person name="Coleine C."/>
            <person name="Masonjones S."/>
            <person name="Stajich J.E."/>
        </authorList>
    </citation>
    <scope>NUCLEOTIDE SEQUENCE [LARGE SCALE GENOMIC DNA]</scope>
    <source>
        <strain evidence="13 14">CCFEE 6314</strain>
    </source>
</reference>
<name>A0A438NAD7_EXOME</name>
<feature type="transmembrane region" description="Helical" evidence="12">
    <location>
        <begin position="417"/>
        <end position="435"/>
    </location>
</feature>
<evidence type="ECO:0000313" key="13">
    <source>
        <dbReference type="EMBL" id="RVX72593.1"/>
    </source>
</evidence>
<dbReference type="SUPFAM" id="SSF143870">
    <property type="entry name" value="PF0523-like"/>
    <property type="match status" value="1"/>
</dbReference>
<dbReference type="InterPro" id="IPR002293">
    <property type="entry name" value="AA/rel_permease1"/>
</dbReference>
<feature type="transmembrane region" description="Helical" evidence="12">
    <location>
        <begin position="175"/>
        <end position="194"/>
    </location>
</feature>
<feature type="transmembrane region" description="Helical" evidence="12">
    <location>
        <begin position="201"/>
        <end position="222"/>
    </location>
</feature>
<dbReference type="GO" id="GO:0016020">
    <property type="term" value="C:membrane"/>
    <property type="evidence" value="ECO:0007669"/>
    <property type="project" value="UniProtKB-SubCell"/>
</dbReference>
<feature type="region of interest" description="Disordered" evidence="11">
    <location>
        <begin position="1"/>
        <end position="22"/>
    </location>
</feature>
<evidence type="ECO:0000256" key="10">
    <source>
        <dbReference type="RuleBase" id="RU004398"/>
    </source>
</evidence>
<dbReference type="Proteomes" id="UP000288859">
    <property type="component" value="Unassembled WGS sequence"/>
</dbReference>
<dbReference type="VEuPathDB" id="FungiDB:PV10_03485"/>
<feature type="transmembrane region" description="Helical" evidence="12">
    <location>
        <begin position="242"/>
        <end position="263"/>
    </location>
</feature>
<feature type="transmembrane region" description="Helical" evidence="12">
    <location>
        <begin position="389"/>
        <end position="411"/>
    </location>
</feature>
<evidence type="ECO:0000256" key="7">
    <source>
        <dbReference type="ARBA" id="ARBA00022989"/>
    </source>
</evidence>
<dbReference type="OrthoDB" id="4117430at2759"/>
<protein>
    <recommendedName>
        <fullName evidence="4">EKC/KEOPS complex subunit CGI121</fullName>
    </recommendedName>
    <alternativeName>
        <fullName evidence="3">EKC/KEOPS complex subunit cgi121</fullName>
    </alternativeName>
</protein>
<accession>A0A438NAD7</accession>
<evidence type="ECO:0000256" key="8">
    <source>
        <dbReference type="ARBA" id="ARBA00023136"/>
    </source>
</evidence>
<dbReference type="AlphaFoldDB" id="A0A438NAD7"/>
<feature type="transmembrane region" description="Helical" evidence="12">
    <location>
        <begin position="486"/>
        <end position="504"/>
    </location>
</feature>
<feature type="compositionally biased region" description="Polar residues" evidence="11">
    <location>
        <begin position="1"/>
        <end position="12"/>
    </location>
</feature>
<proteinExistence type="inferred from homology"/>
<dbReference type="Pfam" id="PF08617">
    <property type="entry name" value="CGI-121"/>
    <property type="match status" value="1"/>
</dbReference>
<dbReference type="GO" id="GO:0022857">
    <property type="term" value="F:transmembrane transporter activity"/>
    <property type="evidence" value="ECO:0007669"/>
    <property type="project" value="InterPro"/>
</dbReference>
<dbReference type="InterPro" id="IPR036504">
    <property type="entry name" value="CGI121/TPRKB_sf"/>
</dbReference>
<dbReference type="VEuPathDB" id="FungiDB:PV10_03486"/>
<organism evidence="13 14">
    <name type="scientific">Exophiala mesophila</name>
    <name type="common">Black yeast-like fungus</name>
    <dbReference type="NCBI Taxonomy" id="212818"/>
    <lineage>
        <taxon>Eukaryota</taxon>
        <taxon>Fungi</taxon>
        <taxon>Dikarya</taxon>
        <taxon>Ascomycota</taxon>
        <taxon>Pezizomycotina</taxon>
        <taxon>Eurotiomycetes</taxon>
        <taxon>Chaetothyriomycetidae</taxon>
        <taxon>Chaetothyriales</taxon>
        <taxon>Herpotrichiellaceae</taxon>
        <taxon>Exophiala</taxon>
    </lineage>
</organism>
<feature type="transmembrane region" description="Helical" evidence="12">
    <location>
        <begin position="283"/>
        <end position="307"/>
    </location>
</feature>
<dbReference type="Gene3D" id="1.20.1740.10">
    <property type="entry name" value="Amino acid/polyamine transporter I"/>
    <property type="match status" value="1"/>
</dbReference>
<evidence type="ECO:0000256" key="5">
    <source>
        <dbReference type="ARBA" id="ARBA00022448"/>
    </source>
</evidence>
<sequence length="745" mass="80949">MNKSIDAVTSNHDAVADSSSDLLDEKRGTVKDTEDMKRMGKQQLFRRNFGFLSIFGFAMILMSTWQALLGVAAFGLGNGGTAGLIYLYIIVVIFFGMVNISMAEMASMAPTAGGQYHWISEFAPRSYQKGLSFLVGWLCSLGWQSGVSIGCFLAATEIQGLIVLNNDDYVYERWHGTLLTIAVVLFVAFFNTFLAQHLPLVEGLVLCLHLGGFICILVPLWVLGPRGDSHEIWTTFSDEGGWGSTGLATLVGIITPVTAFLGADAAVHMSEELKDASKTLPRVMISTSIVNGALGFVMLITFCYTLGDLEEVLSTPTGYPFIQVFYNATGSRGGATAMSCILVVSAIANGMTNMATASRQLFAFARDGGVPCHKWFASVSPRLQIPMNAILFTISFSILFSLVNIGSTVAFNQILSLGLAALLSSYFISIFCLFLRRLRGQTLLPSAFSLGKFGIPINIGSLAFLALAFTMSFFPGMSNPTVESMNWSSLAFGGTLIIGGIYYVGWARHHYVGPVEYTIMRTPPYHARIEGKFIQGIGRQAGNIFKMVQTVQIAHMPPDLVLYVGLYRDLTNAGFLRDQLLAGNAEFEYAFIDASMIVSTKHVLAATFRALNDYLNERLKSRNVHSEIVFALSPNNNIGEAFRRFGISETTKNLLVIKVATSPAVTLESVTGHLNEHIKGTQVVFDNASFDSLSDIGRIKRVYKLTLPTSGKVNGVANLAQGAGERHLDFLESQILGSIALRGAT</sequence>
<comment type="subcellular location">
    <subcellularLocation>
        <location evidence="1">Membrane</location>
        <topology evidence="1">Multi-pass membrane protein</topology>
    </subcellularLocation>
</comment>
<evidence type="ECO:0000313" key="14">
    <source>
        <dbReference type="Proteomes" id="UP000288859"/>
    </source>
</evidence>
<keyword evidence="5" id="KW-0813">Transport</keyword>
<evidence type="ECO:0000256" key="11">
    <source>
        <dbReference type="SAM" id="MobiDB-lite"/>
    </source>
</evidence>
<dbReference type="Pfam" id="PF13520">
    <property type="entry name" value="AA_permease_2"/>
    <property type="match status" value="1"/>
</dbReference>
<dbReference type="PANTHER" id="PTHR45649">
    <property type="entry name" value="AMINO-ACID PERMEASE BAT1"/>
    <property type="match status" value="1"/>
</dbReference>
<comment type="caution">
    <text evidence="13">The sequence shown here is derived from an EMBL/GenBank/DDBJ whole genome shotgun (WGS) entry which is preliminary data.</text>
</comment>
<comment type="function">
    <text evidence="9">Component of the EKC/KEOPS complex that is required for the formation of a threonylcarbamoyl group on adenosine at position 37 (t(6)A37) in tRNAs that read codons beginning with adenine. The complex is probably involved in the transfer of the threonylcarbamoyl moiety of threonylcarbamoyl-AMP (TC-AMP) to the N6 group of A37. CGI121 acts as an allosteric effector that regulates the t(6)A activity of the complex. The EKC/KEOPS complex also promotes both telomere uncapping and telomere elongation. The complex is required for efficient recruitment of transcriptional coactivators. CGI121 is not required for tRNA modification.</text>
</comment>
<feature type="transmembrane region" description="Helical" evidence="12">
    <location>
        <begin position="49"/>
        <end position="76"/>
    </location>
</feature>
<comment type="similarity">
    <text evidence="2 10">Belongs to the CGI121/TPRKB family.</text>
</comment>
<evidence type="ECO:0000256" key="1">
    <source>
        <dbReference type="ARBA" id="ARBA00004141"/>
    </source>
</evidence>
<feature type="transmembrane region" description="Helical" evidence="12">
    <location>
        <begin position="334"/>
        <end position="352"/>
    </location>
</feature>
<keyword evidence="7 12" id="KW-1133">Transmembrane helix</keyword>
<dbReference type="PANTHER" id="PTHR45649:SF2">
    <property type="entry name" value="ACID PERMEASE, PUTATIVE-RELATED"/>
    <property type="match status" value="1"/>
</dbReference>
<keyword evidence="8 12" id="KW-0472">Membrane</keyword>